<dbReference type="RefSeq" id="XP_010257154.1">
    <property type="nucleotide sequence ID" value="XM_010258852.1"/>
</dbReference>
<dbReference type="InterPro" id="IPR001199">
    <property type="entry name" value="Cyt_B5-like_heme/steroid-bd"/>
</dbReference>
<dbReference type="KEGG" id="nnu:104597376"/>
<feature type="region of interest" description="Disordered" evidence="5">
    <location>
        <begin position="1"/>
        <end position="23"/>
    </location>
</feature>
<keyword evidence="3 4" id="KW-0408">Iron</keyword>
<dbReference type="PANTHER" id="PTHR46237:SF1">
    <property type="entry name" value="CYTOCHROME B5 REDUCTASE 4"/>
    <property type="match status" value="1"/>
</dbReference>
<evidence type="ECO:0000256" key="4">
    <source>
        <dbReference type="RuleBase" id="RU362121"/>
    </source>
</evidence>
<dbReference type="InterPro" id="IPR018506">
    <property type="entry name" value="Cyt_B5_heme-BS"/>
</dbReference>
<dbReference type="Proteomes" id="UP000189703">
    <property type="component" value="Unplaced"/>
</dbReference>
<dbReference type="PANTHER" id="PTHR46237">
    <property type="entry name" value="CYTOCHROME B5 REDUCTASE 4 FAMILY MEMBER"/>
    <property type="match status" value="1"/>
</dbReference>
<keyword evidence="7" id="KW-1185">Reference proteome</keyword>
<feature type="domain" description="Cytochrome b5 heme-binding" evidence="6">
    <location>
        <begin position="150"/>
        <end position="226"/>
    </location>
</feature>
<dbReference type="GeneID" id="104597376"/>
<dbReference type="OMA" id="NEDSMWT"/>
<dbReference type="STRING" id="4432.A0A1U7ZU88"/>
<feature type="region of interest" description="Disordered" evidence="5">
    <location>
        <begin position="71"/>
        <end position="114"/>
    </location>
</feature>
<dbReference type="InterPro" id="IPR051872">
    <property type="entry name" value="Cytochrome_b5/Flavoprotein_Rdt"/>
</dbReference>
<dbReference type="Pfam" id="PF00173">
    <property type="entry name" value="Cyt-b5"/>
    <property type="match status" value="1"/>
</dbReference>
<dbReference type="SMART" id="SM01117">
    <property type="entry name" value="Cyt-b5"/>
    <property type="match status" value="1"/>
</dbReference>
<evidence type="ECO:0000256" key="5">
    <source>
        <dbReference type="SAM" id="MobiDB-lite"/>
    </source>
</evidence>
<dbReference type="PRINTS" id="PR00363">
    <property type="entry name" value="CYTOCHROMEB5"/>
</dbReference>
<dbReference type="AlphaFoldDB" id="A0A1U7ZU88"/>
<dbReference type="InterPro" id="IPR036400">
    <property type="entry name" value="Cyt_B5-like_heme/steroid_sf"/>
</dbReference>
<dbReference type="eggNOG" id="KOG0536">
    <property type="taxonomic scope" value="Eukaryota"/>
</dbReference>
<comment type="similarity">
    <text evidence="4">Belongs to the cytochrome b5 family.</text>
</comment>
<evidence type="ECO:0000259" key="6">
    <source>
        <dbReference type="PROSITE" id="PS50255"/>
    </source>
</evidence>
<evidence type="ECO:0000256" key="3">
    <source>
        <dbReference type="ARBA" id="ARBA00023004"/>
    </source>
</evidence>
<dbReference type="PROSITE" id="PS50255">
    <property type="entry name" value="CYTOCHROME_B5_2"/>
    <property type="match status" value="1"/>
</dbReference>
<dbReference type="GO" id="GO:0005737">
    <property type="term" value="C:cytoplasm"/>
    <property type="evidence" value="ECO:0000318"/>
    <property type="project" value="GO_Central"/>
</dbReference>
<proteinExistence type="inferred from homology"/>
<keyword evidence="2 4" id="KW-0479">Metal-binding</keyword>
<gene>
    <name evidence="8 9 10" type="primary">LOC104597376</name>
</gene>
<dbReference type="GO" id="GO:0020037">
    <property type="term" value="F:heme binding"/>
    <property type="evidence" value="ECO:0000318"/>
    <property type="project" value="GO_Central"/>
</dbReference>
<dbReference type="GO" id="GO:0046872">
    <property type="term" value="F:metal ion binding"/>
    <property type="evidence" value="ECO:0007669"/>
    <property type="project" value="UniProtKB-UniRule"/>
</dbReference>
<dbReference type="SUPFAM" id="SSF55856">
    <property type="entry name" value="Cytochrome b5-like heme/steroid binding domain"/>
    <property type="match status" value="1"/>
</dbReference>
<dbReference type="OrthoDB" id="432299at2759"/>
<keyword evidence="1 4" id="KW-0349">Heme</keyword>
<dbReference type="RefSeq" id="XP_010257153.1">
    <property type="nucleotide sequence ID" value="XM_010258851.1"/>
</dbReference>
<protein>
    <submittedName>
        <fullName evidence="8 9">Cytochrome b5 domain-containing protein RLF</fullName>
    </submittedName>
</protein>
<evidence type="ECO:0000313" key="8">
    <source>
        <dbReference type="RefSeq" id="XP_010257153.1"/>
    </source>
</evidence>
<dbReference type="Gene3D" id="3.10.120.10">
    <property type="entry name" value="Cytochrome b5-like heme/steroid binding domain"/>
    <property type="match status" value="1"/>
</dbReference>
<organism evidence="7 9">
    <name type="scientific">Nelumbo nucifera</name>
    <name type="common">Sacred lotus</name>
    <dbReference type="NCBI Taxonomy" id="4432"/>
    <lineage>
        <taxon>Eukaryota</taxon>
        <taxon>Viridiplantae</taxon>
        <taxon>Streptophyta</taxon>
        <taxon>Embryophyta</taxon>
        <taxon>Tracheophyta</taxon>
        <taxon>Spermatophyta</taxon>
        <taxon>Magnoliopsida</taxon>
        <taxon>Proteales</taxon>
        <taxon>Nelumbonaceae</taxon>
        <taxon>Nelumbo</taxon>
    </lineage>
</organism>
<reference evidence="8 9" key="1">
    <citation type="submission" date="2025-04" db="UniProtKB">
        <authorList>
            <consortium name="RefSeq"/>
        </authorList>
    </citation>
    <scope>IDENTIFICATION</scope>
</reference>
<dbReference type="FunFam" id="3.10.120.10:FF:000001">
    <property type="entry name" value="Cytochrome b5 reductase 4"/>
    <property type="match status" value="1"/>
</dbReference>
<evidence type="ECO:0000313" key="7">
    <source>
        <dbReference type="Proteomes" id="UP000189703"/>
    </source>
</evidence>
<evidence type="ECO:0000313" key="10">
    <source>
        <dbReference type="RefSeq" id="XP_010257156.1"/>
    </source>
</evidence>
<name>A0A1U7ZU88_NELNU</name>
<dbReference type="GO" id="GO:0004128">
    <property type="term" value="F:cytochrome-b5 reductase activity, acting on NAD(P)H"/>
    <property type="evidence" value="ECO:0000318"/>
    <property type="project" value="GO_Central"/>
</dbReference>
<dbReference type="PROSITE" id="PS00191">
    <property type="entry name" value="CYTOCHROME_B5_1"/>
    <property type="match status" value="1"/>
</dbReference>
<accession>A0A1U7ZU88</accession>
<evidence type="ECO:0000313" key="9">
    <source>
        <dbReference type="RefSeq" id="XP_010257154.1"/>
    </source>
</evidence>
<dbReference type="RefSeq" id="XP_010257156.1">
    <property type="nucleotide sequence ID" value="XM_010258854.1"/>
</dbReference>
<evidence type="ECO:0000256" key="1">
    <source>
        <dbReference type="ARBA" id="ARBA00022617"/>
    </source>
</evidence>
<sequence>MADDDDFTFCQVAPPANQDGLGAEEILPKIGGITMKDNLSNSAGVKQKDGILWKDQASQNASFKKQGTVGSLSFNVTDTSPPKPSSESSKQNVSTNVGASAGVPQEQKTVNRKPVARAKVPFEKGFSQVDWLRLTNTHPDLAGLKGKSNKRLISMEEVKQHQTEGSVWTVLKGRVYNISPYMKFHPGGIDMLMKAAGKDCTSLFNKYHAWVNAEFLMEKCLVGTLDDSR</sequence>
<evidence type="ECO:0000256" key="2">
    <source>
        <dbReference type="ARBA" id="ARBA00022723"/>
    </source>
</evidence>